<organism evidence="8 9">
    <name type="scientific">Sphingobacterium nematocida</name>
    <dbReference type="NCBI Taxonomy" id="1513896"/>
    <lineage>
        <taxon>Bacteria</taxon>
        <taxon>Pseudomonadati</taxon>
        <taxon>Bacteroidota</taxon>
        <taxon>Sphingobacteriia</taxon>
        <taxon>Sphingobacteriales</taxon>
        <taxon>Sphingobacteriaceae</taxon>
        <taxon>Sphingobacterium</taxon>
    </lineage>
</organism>
<evidence type="ECO:0000313" key="9">
    <source>
        <dbReference type="Proteomes" id="UP000190150"/>
    </source>
</evidence>
<dbReference type="Pfam" id="PF14322">
    <property type="entry name" value="SusD-like_3"/>
    <property type="match status" value="1"/>
</dbReference>
<evidence type="ECO:0000256" key="2">
    <source>
        <dbReference type="ARBA" id="ARBA00006275"/>
    </source>
</evidence>
<evidence type="ECO:0000256" key="1">
    <source>
        <dbReference type="ARBA" id="ARBA00004442"/>
    </source>
</evidence>
<evidence type="ECO:0000313" key="8">
    <source>
        <dbReference type="EMBL" id="SKB54778.1"/>
    </source>
</evidence>
<feature type="domain" description="SusD-like N-terminal" evidence="7">
    <location>
        <begin position="86"/>
        <end position="215"/>
    </location>
</feature>
<protein>
    <submittedName>
        <fullName evidence="8">Starch-binding associating with outer membrane</fullName>
    </submittedName>
</protein>
<evidence type="ECO:0000256" key="5">
    <source>
        <dbReference type="ARBA" id="ARBA00023237"/>
    </source>
</evidence>
<accession>A0A1T5C5I2</accession>
<dbReference type="RefSeq" id="WP_245800958.1">
    <property type="nucleotide sequence ID" value="NZ_FUZF01000003.1"/>
</dbReference>
<dbReference type="STRING" id="1513896.SAMN05660841_01143"/>
<dbReference type="SUPFAM" id="SSF48452">
    <property type="entry name" value="TPR-like"/>
    <property type="match status" value="1"/>
</dbReference>
<dbReference type="CDD" id="cd08977">
    <property type="entry name" value="SusD"/>
    <property type="match status" value="1"/>
</dbReference>
<comment type="subcellular location">
    <subcellularLocation>
        <location evidence="1">Cell outer membrane</location>
    </subcellularLocation>
</comment>
<sequence>MMNNDIKKVLTSRWLKQGLVLLTLSSTTLTSCDSLLEVDSRHIVNEENKWKDINDARASLMGIYGLVRTALSENNAQWVYGDLRAGDFIAPEKRELQEVIEGNLTSSNALITNLSSWRKFYAAINAANLFISNSERIVAKDPQYTELNNKIDVAQARALKGFCYFQIARIWGDAPIWDKAYEGSFPAIETSSSDQVLAYAERELKAAATVLPYRYGSKEDEIYAIEKYHGSSFENWDGVLFNRLSVNAILAHLTAWQGKYLESSVYSDFVLTNAAKAVATYANSATFTSPEGYFFVSSNSHLVAFPSKWSALEASFEGHIEQLTLSAPLVSKPKPDIYIPIERIMQIFHEPKDLRFHVNETGQTVTSYFSEVGGIRPIFSKIKVIRGGTTDGSFPLFSSTLVFSRLEDMALLRAEALAVLGGNDDAVRGLLNQVRRSRGLPEVGQNVDVINEIFEERRRELMGEGWRWFDLVRYHKIKKQDSQFVKLINEKGIYWPIAQEVLNNNRLLDQNPYWKN</sequence>
<evidence type="ECO:0000259" key="7">
    <source>
        <dbReference type="Pfam" id="PF14322"/>
    </source>
</evidence>
<dbReference type="InterPro" id="IPR012944">
    <property type="entry name" value="SusD_RagB_dom"/>
</dbReference>
<evidence type="ECO:0000256" key="3">
    <source>
        <dbReference type="ARBA" id="ARBA00022729"/>
    </source>
</evidence>
<dbReference type="PROSITE" id="PS51257">
    <property type="entry name" value="PROKAR_LIPOPROTEIN"/>
    <property type="match status" value="1"/>
</dbReference>
<comment type="similarity">
    <text evidence="2">Belongs to the SusD family.</text>
</comment>
<keyword evidence="3" id="KW-0732">Signal</keyword>
<keyword evidence="5" id="KW-0998">Cell outer membrane</keyword>
<proteinExistence type="inferred from homology"/>
<dbReference type="InterPro" id="IPR033985">
    <property type="entry name" value="SusD-like_N"/>
</dbReference>
<dbReference type="Gene3D" id="1.25.40.390">
    <property type="match status" value="1"/>
</dbReference>
<reference evidence="9" key="1">
    <citation type="submission" date="2017-02" db="EMBL/GenBank/DDBJ databases">
        <authorList>
            <person name="Varghese N."/>
            <person name="Submissions S."/>
        </authorList>
    </citation>
    <scope>NUCLEOTIDE SEQUENCE [LARGE SCALE GENOMIC DNA]</scope>
    <source>
        <strain evidence="9">DSM 24091</strain>
    </source>
</reference>
<keyword evidence="9" id="KW-1185">Reference proteome</keyword>
<gene>
    <name evidence="8" type="ORF">SAMN05660841_01143</name>
</gene>
<name>A0A1T5C5I2_9SPHI</name>
<dbReference type="Pfam" id="PF07980">
    <property type="entry name" value="SusD_RagB"/>
    <property type="match status" value="1"/>
</dbReference>
<evidence type="ECO:0000259" key="6">
    <source>
        <dbReference type="Pfam" id="PF07980"/>
    </source>
</evidence>
<dbReference type="AlphaFoldDB" id="A0A1T5C5I2"/>
<dbReference type="Proteomes" id="UP000190150">
    <property type="component" value="Unassembled WGS sequence"/>
</dbReference>
<dbReference type="GO" id="GO:0009279">
    <property type="term" value="C:cell outer membrane"/>
    <property type="evidence" value="ECO:0007669"/>
    <property type="project" value="UniProtKB-SubCell"/>
</dbReference>
<dbReference type="InterPro" id="IPR011990">
    <property type="entry name" value="TPR-like_helical_dom_sf"/>
</dbReference>
<feature type="domain" description="RagB/SusD" evidence="6">
    <location>
        <begin position="404"/>
        <end position="484"/>
    </location>
</feature>
<evidence type="ECO:0000256" key="4">
    <source>
        <dbReference type="ARBA" id="ARBA00023136"/>
    </source>
</evidence>
<dbReference type="EMBL" id="FUZF01000003">
    <property type="protein sequence ID" value="SKB54778.1"/>
    <property type="molecule type" value="Genomic_DNA"/>
</dbReference>
<keyword evidence="4" id="KW-0472">Membrane</keyword>